<protein>
    <submittedName>
        <fullName evidence="10">Sigma-54 dependent transcriptional regulator</fullName>
    </submittedName>
</protein>
<dbReference type="PROSITE" id="PS50045">
    <property type="entry name" value="SIGMA54_INTERACT_4"/>
    <property type="match status" value="1"/>
</dbReference>
<dbReference type="InterPro" id="IPR058031">
    <property type="entry name" value="AAA_lid_NorR"/>
</dbReference>
<reference evidence="10 11" key="1">
    <citation type="submission" date="2023-01" db="EMBL/GenBank/DDBJ databases">
        <title>Cultivation and genomic characterization of new, ubiquitous marine nitrite-oxidizing bacteria from the Nitrospirales.</title>
        <authorList>
            <person name="Mueller A.J."/>
            <person name="Daebeler A."/>
            <person name="Herbold C.W."/>
            <person name="Kirkegaard R.H."/>
            <person name="Daims H."/>
        </authorList>
    </citation>
    <scope>NUCLEOTIDE SEQUENCE [LARGE SCALE GENOMIC DNA]</scope>
    <source>
        <strain evidence="10 11">VA</strain>
    </source>
</reference>
<dbReference type="Pfam" id="PF02954">
    <property type="entry name" value="HTH_8"/>
    <property type="match status" value="1"/>
</dbReference>
<dbReference type="PANTHER" id="PTHR32071">
    <property type="entry name" value="TRANSCRIPTIONAL REGULATORY PROTEIN"/>
    <property type="match status" value="1"/>
</dbReference>
<evidence type="ECO:0000256" key="3">
    <source>
        <dbReference type="ARBA" id="ARBA00022840"/>
    </source>
</evidence>
<evidence type="ECO:0000256" key="5">
    <source>
        <dbReference type="ARBA" id="ARBA00023015"/>
    </source>
</evidence>
<evidence type="ECO:0000256" key="4">
    <source>
        <dbReference type="ARBA" id="ARBA00023012"/>
    </source>
</evidence>
<dbReference type="SUPFAM" id="SSF52540">
    <property type="entry name" value="P-loop containing nucleoside triphosphate hydrolases"/>
    <property type="match status" value="1"/>
</dbReference>
<dbReference type="InterPro" id="IPR011006">
    <property type="entry name" value="CheY-like_superfamily"/>
</dbReference>
<dbReference type="SMART" id="SM00448">
    <property type="entry name" value="REC"/>
    <property type="match status" value="1"/>
</dbReference>
<evidence type="ECO:0000313" key="10">
    <source>
        <dbReference type="EMBL" id="WNM58176.1"/>
    </source>
</evidence>
<gene>
    <name evidence="10" type="ORF">PP769_00015</name>
</gene>
<evidence type="ECO:0000256" key="6">
    <source>
        <dbReference type="ARBA" id="ARBA00023163"/>
    </source>
</evidence>
<dbReference type="SUPFAM" id="SSF52172">
    <property type="entry name" value="CheY-like"/>
    <property type="match status" value="1"/>
</dbReference>
<dbReference type="Gene3D" id="3.40.50.2300">
    <property type="match status" value="1"/>
</dbReference>
<keyword evidence="11" id="KW-1185">Reference proteome</keyword>
<keyword evidence="1 7" id="KW-0597">Phosphoprotein</keyword>
<name>A0AA96GAW9_9BACT</name>
<keyword evidence="3" id="KW-0067">ATP-binding</keyword>
<dbReference type="RefSeq" id="WP_312643624.1">
    <property type="nucleotide sequence ID" value="NZ_CP116967.1"/>
</dbReference>
<dbReference type="CDD" id="cd00009">
    <property type="entry name" value="AAA"/>
    <property type="match status" value="1"/>
</dbReference>
<keyword evidence="4" id="KW-0902">Two-component regulatory system</keyword>
<accession>A0AA96GAW9</accession>
<dbReference type="InterPro" id="IPR003593">
    <property type="entry name" value="AAA+_ATPase"/>
</dbReference>
<organism evidence="10 11">
    <name type="scientific">Candidatus Nitrospira allomarina</name>
    <dbReference type="NCBI Taxonomy" id="3020900"/>
    <lineage>
        <taxon>Bacteria</taxon>
        <taxon>Pseudomonadati</taxon>
        <taxon>Nitrospirota</taxon>
        <taxon>Nitrospiria</taxon>
        <taxon>Nitrospirales</taxon>
        <taxon>Nitrospiraceae</taxon>
        <taxon>Nitrospira</taxon>
    </lineage>
</organism>
<keyword evidence="2" id="KW-0547">Nucleotide-binding</keyword>
<dbReference type="Gene3D" id="1.10.10.60">
    <property type="entry name" value="Homeodomain-like"/>
    <property type="match status" value="1"/>
</dbReference>
<dbReference type="PROSITE" id="PS00688">
    <property type="entry name" value="SIGMA54_INTERACT_3"/>
    <property type="match status" value="1"/>
</dbReference>
<dbReference type="Gene3D" id="1.10.8.60">
    <property type="match status" value="1"/>
</dbReference>
<feature type="domain" description="Response regulatory" evidence="9">
    <location>
        <begin position="5"/>
        <end position="119"/>
    </location>
</feature>
<dbReference type="InterPro" id="IPR002078">
    <property type="entry name" value="Sigma_54_int"/>
</dbReference>
<dbReference type="PROSITE" id="PS50110">
    <property type="entry name" value="RESPONSE_REGULATORY"/>
    <property type="match status" value="1"/>
</dbReference>
<dbReference type="AlphaFoldDB" id="A0AA96GAW9"/>
<evidence type="ECO:0000259" key="9">
    <source>
        <dbReference type="PROSITE" id="PS50110"/>
    </source>
</evidence>
<dbReference type="GO" id="GO:0000160">
    <property type="term" value="P:phosphorelay signal transduction system"/>
    <property type="evidence" value="ECO:0007669"/>
    <property type="project" value="UniProtKB-KW"/>
</dbReference>
<dbReference type="Pfam" id="PF00158">
    <property type="entry name" value="Sigma54_activat"/>
    <property type="match status" value="1"/>
</dbReference>
<feature type="modified residue" description="4-aspartylphosphate" evidence="7">
    <location>
        <position position="54"/>
    </location>
</feature>
<dbReference type="InterPro" id="IPR025944">
    <property type="entry name" value="Sigma_54_int_dom_CS"/>
</dbReference>
<dbReference type="SUPFAM" id="SSF46689">
    <property type="entry name" value="Homeodomain-like"/>
    <property type="match status" value="1"/>
</dbReference>
<dbReference type="InterPro" id="IPR002197">
    <property type="entry name" value="HTH_Fis"/>
</dbReference>
<dbReference type="GO" id="GO:0005524">
    <property type="term" value="F:ATP binding"/>
    <property type="evidence" value="ECO:0007669"/>
    <property type="project" value="UniProtKB-KW"/>
</dbReference>
<dbReference type="Pfam" id="PF25601">
    <property type="entry name" value="AAA_lid_14"/>
    <property type="match status" value="1"/>
</dbReference>
<sequence length="486" mass="54354">MTHGSVLIIDDEPLMRVSMVDALKAIGYVVQEASSGLEGLERLRTSRFNLVITDLRLPGVDGLHIVKQCREQCPGTEVIVITAHGSVDTAVDAMKSGAYDYITKPFSMDELLLSVQRVCAVVALREENRVLRDALEKKFSFQGIVGKNERMRQVLEKVKLVSATDATVLVVGESGTGKELIANAIHTNSARRNHALVKVSCAALPETLLEAELFGHEKGAFTGALRQRQGRFELAHQGTLFLDEIGEISPLVQIKLLRVLQERQFERVGGNDTIEVDVRLVCATQKDLRKEVEQGRFREDLYYRLNVVPVQLPPLRERREDIFMIAQHFLETMSGRNHQEPKALSRQAREVLLQYSFPGNVRELENTIERALALAQHTQEIQVWDLCGQSRCPYAGGEPQKGCGFCGNLEGRRGVKNGAMETLAEAREHFERGHILEILNRTGWSRLTASKVLGLSRKGLWEKCKRYGIVRACDDTNSESGDENEG</sequence>
<proteinExistence type="predicted"/>
<dbReference type="Pfam" id="PF00072">
    <property type="entry name" value="Response_reg"/>
    <property type="match status" value="1"/>
</dbReference>
<dbReference type="Proteomes" id="UP001302719">
    <property type="component" value="Chromosome"/>
</dbReference>
<keyword evidence="6" id="KW-0804">Transcription</keyword>
<dbReference type="GO" id="GO:0043565">
    <property type="term" value="F:sequence-specific DNA binding"/>
    <property type="evidence" value="ECO:0007669"/>
    <property type="project" value="InterPro"/>
</dbReference>
<evidence type="ECO:0000256" key="2">
    <source>
        <dbReference type="ARBA" id="ARBA00022741"/>
    </source>
</evidence>
<keyword evidence="5" id="KW-0805">Transcription regulation</keyword>
<evidence type="ECO:0000259" key="8">
    <source>
        <dbReference type="PROSITE" id="PS50045"/>
    </source>
</evidence>
<evidence type="ECO:0000313" key="11">
    <source>
        <dbReference type="Proteomes" id="UP001302719"/>
    </source>
</evidence>
<dbReference type="KEGG" id="nall:PP769_00015"/>
<dbReference type="PROSITE" id="PS00675">
    <property type="entry name" value="SIGMA54_INTERACT_1"/>
    <property type="match status" value="1"/>
</dbReference>
<dbReference type="InterPro" id="IPR025662">
    <property type="entry name" value="Sigma_54_int_dom_ATP-bd_1"/>
</dbReference>
<dbReference type="GO" id="GO:0006355">
    <property type="term" value="P:regulation of DNA-templated transcription"/>
    <property type="evidence" value="ECO:0007669"/>
    <property type="project" value="InterPro"/>
</dbReference>
<dbReference type="EMBL" id="CP116967">
    <property type="protein sequence ID" value="WNM58176.1"/>
    <property type="molecule type" value="Genomic_DNA"/>
</dbReference>
<dbReference type="PANTHER" id="PTHR32071:SF57">
    <property type="entry name" value="C4-DICARBOXYLATE TRANSPORT TRANSCRIPTIONAL REGULATORY PROTEIN DCTD"/>
    <property type="match status" value="1"/>
</dbReference>
<dbReference type="InterPro" id="IPR001789">
    <property type="entry name" value="Sig_transdc_resp-reg_receiver"/>
</dbReference>
<dbReference type="Gene3D" id="3.40.50.300">
    <property type="entry name" value="P-loop containing nucleotide triphosphate hydrolases"/>
    <property type="match status" value="1"/>
</dbReference>
<evidence type="ECO:0000256" key="7">
    <source>
        <dbReference type="PROSITE-ProRule" id="PRU00169"/>
    </source>
</evidence>
<dbReference type="FunFam" id="3.40.50.300:FF:000006">
    <property type="entry name" value="DNA-binding transcriptional regulator NtrC"/>
    <property type="match status" value="1"/>
</dbReference>
<evidence type="ECO:0000256" key="1">
    <source>
        <dbReference type="ARBA" id="ARBA00022553"/>
    </source>
</evidence>
<dbReference type="SMART" id="SM00382">
    <property type="entry name" value="AAA"/>
    <property type="match status" value="1"/>
</dbReference>
<dbReference type="InterPro" id="IPR027417">
    <property type="entry name" value="P-loop_NTPase"/>
</dbReference>
<dbReference type="InterPro" id="IPR009057">
    <property type="entry name" value="Homeodomain-like_sf"/>
</dbReference>
<dbReference type="FunFam" id="3.40.50.2300:FF:000018">
    <property type="entry name" value="DNA-binding transcriptional regulator NtrC"/>
    <property type="match status" value="1"/>
</dbReference>
<feature type="domain" description="Sigma-54 factor interaction" evidence="8">
    <location>
        <begin position="144"/>
        <end position="373"/>
    </location>
</feature>